<evidence type="ECO:0000256" key="4">
    <source>
        <dbReference type="ARBA" id="ARBA00022980"/>
    </source>
</evidence>
<sequence length="725" mass="86101">MRLAFNKGKDRIINSMGMTEQILRLMPGKNKRHTIKRPILKEVETPKSATDTFYEATKEILPKIEESIERTLLAKYIDTFGNSADKKEIYEAYMVRKDDLEKLEEKAEDFIASPSNLDPFEPIKVIRKPLTYDEYEDRENMFYSYDGEGLSYHTFDTIGKYTIFPESHWKRMFPRESPGQFDHNDFNRRNIYALMCTEENLKLTYDLARKTLPKDRKINYEDLIKRSSDMKEILKDEVMFVQLYQDFCLDLLDVMKERDPEDLSKVYDSPSIFDGVVGILLRELRKKPIRNFILYQPTRKKIMNDFTDMLEELFESKDIFLKELKDVIELRRILEITLTKADLGDLTEYSEMIHDEKKYKIYLQGHQKYCFHFWRPEDMREYSLQGFKGFNTGCFVWGRSGSGKSGTLAYATAWAHENNWVVISIPRARKFTDNRVKIERHINGLYVQEQLAKELLEDLRISNLAHFEKMPVNLNIYGKMDKTGVHDNELATCHTDENGIKYFREYDSKRRVWNDAWKEHLTEFELKQITKDTPKMLERISHFVKEPKTLLEIADYGIEHPEQATCAIAEIVHQLYNTDEANVMVMIDGYTEWFRPSEYTSFRYANSGYFIPPHDIAIPRLFMKFDGHKIRNGVKICAATQESYFNHKVTPEMIESPKCYNVEMGPLHLNEFRNAVRFFQIDGKIFTDIKEWRIEQMHMESQGYWKGLYESYFKTISHFDYEKRE</sequence>
<dbReference type="PANTHER" id="PTHR12810:SF0">
    <property type="entry name" value="SMALL RIBOSOMAL SUBUNIT PROTEIN MS29"/>
    <property type="match status" value="1"/>
</dbReference>
<dbReference type="PANTHER" id="PTHR12810">
    <property type="entry name" value="MITOCHONDRIAL 28S RIBOSOMAL PROTEIN S29"/>
    <property type="match status" value="1"/>
</dbReference>
<evidence type="ECO:0000313" key="8">
    <source>
        <dbReference type="EMBL" id="CAI2387818.1"/>
    </source>
</evidence>
<evidence type="ECO:0000256" key="2">
    <source>
        <dbReference type="ARBA" id="ARBA00009863"/>
    </source>
</evidence>
<keyword evidence="3" id="KW-0809">Transit peptide</keyword>
<dbReference type="Pfam" id="PF10236">
    <property type="entry name" value="DAP3"/>
    <property type="match status" value="1"/>
</dbReference>
<dbReference type="EMBL" id="CAMPGE010030301">
    <property type="protein sequence ID" value="CAI2387818.1"/>
    <property type="molecule type" value="Genomic_DNA"/>
</dbReference>
<comment type="similarity">
    <text evidence="2">Belongs to the mitochondrion-specific ribosomal protein mS29 family.</text>
</comment>
<evidence type="ECO:0000256" key="3">
    <source>
        <dbReference type="ARBA" id="ARBA00022946"/>
    </source>
</evidence>
<keyword evidence="6" id="KW-0687">Ribonucleoprotein</keyword>
<dbReference type="GO" id="GO:0005763">
    <property type="term" value="C:mitochondrial small ribosomal subunit"/>
    <property type="evidence" value="ECO:0007669"/>
    <property type="project" value="TreeGrafter"/>
</dbReference>
<reference evidence="8" key="1">
    <citation type="submission" date="2023-07" db="EMBL/GenBank/DDBJ databases">
        <authorList>
            <consortium name="AG Swart"/>
            <person name="Singh M."/>
            <person name="Singh A."/>
            <person name="Seah K."/>
            <person name="Emmerich C."/>
        </authorList>
    </citation>
    <scope>NUCLEOTIDE SEQUENCE</scope>
    <source>
        <strain evidence="8">DP1</strain>
    </source>
</reference>
<gene>
    <name evidence="8" type="ORF">ECRASSUSDP1_LOCUS29452</name>
</gene>
<evidence type="ECO:0000256" key="7">
    <source>
        <dbReference type="ARBA" id="ARBA00035140"/>
    </source>
</evidence>
<name>A0AAD2DCL7_EUPCR</name>
<dbReference type="AlphaFoldDB" id="A0AAD2DCL7"/>
<dbReference type="InterPro" id="IPR019368">
    <property type="entry name" value="Ribosomal_mS29"/>
</dbReference>
<protein>
    <recommendedName>
        <fullName evidence="7">Small ribosomal subunit protein mS29</fullName>
    </recommendedName>
</protein>
<comment type="caution">
    <text evidence="8">The sequence shown here is derived from an EMBL/GenBank/DDBJ whole genome shotgun (WGS) entry which is preliminary data.</text>
</comment>
<organism evidence="8 9">
    <name type="scientific">Euplotes crassus</name>
    <dbReference type="NCBI Taxonomy" id="5936"/>
    <lineage>
        <taxon>Eukaryota</taxon>
        <taxon>Sar</taxon>
        <taxon>Alveolata</taxon>
        <taxon>Ciliophora</taxon>
        <taxon>Intramacronucleata</taxon>
        <taxon>Spirotrichea</taxon>
        <taxon>Hypotrichia</taxon>
        <taxon>Euplotida</taxon>
        <taxon>Euplotidae</taxon>
        <taxon>Moneuplotes</taxon>
    </lineage>
</organism>
<evidence type="ECO:0000313" key="9">
    <source>
        <dbReference type="Proteomes" id="UP001295684"/>
    </source>
</evidence>
<keyword evidence="4" id="KW-0689">Ribosomal protein</keyword>
<evidence type="ECO:0000256" key="6">
    <source>
        <dbReference type="ARBA" id="ARBA00023274"/>
    </source>
</evidence>
<keyword evidence="5" id="KW-0496">Mitochondrion</keyword>
<proteinExistence type="inferred from homology"/>
<comment type="subcellular location">
    <subcellularLocation>
        <location evidence="1">Mitochondrion</location>
    </subcellularLocation>
</comment>
<keyword evidence="9" id="KW-1185">Reference proteome</keyword>
<accession>A0AAD2DCL7</accession>
<evidence type="ECO:0000256" key="1">
    <source>
        <dbReference type="ARBA" id="ARBA00004173"/>
    </source>
</evidence>
<dbReference type="GO" id="GO:0003735">
    <property type="term" value="F:structural constituent of ribosome"/>
    <property type="evidence" value="ECO:0007669"/>
    <property type="project" value="TreeGrafter"/>
</dbReference>
<dbReference type="Proteomes" id="UP001295684">
    <property type="component" value="Unassembled WGS sequence"/>
</dbReference>
<evidence type="ECO:0000256" key="5">
    <source>
        <dbReference type="ARBA" id="ARBA00023128"/>
    </source>
</evidence>